<protein>
    <submittedName>
        <fullName evidence="7">Ferrous iron permease EfeU</fullName>
    </submittedName>
</protein>
<keyword evidence="5 6" id="KW-0472">Membrane</keyword>
<feature type="transmembrane region" description="Helical" evidence="6">
    <location>
        <begin position="185"/>
        <end position="205"/>
    </location>
</feature>
<dbReference type="PANTHER" id="PTHR31632">
    <property type="entry name" value="IRON TRANSPORTER FTH1"/>
    <property type="match status" value="1"/>
</dbReference>
<evidence type="ECO:0000256" key="2">
    <source>
        <dbReference type="ARBA" id="ARBA00008333"/>
    </source>
</evidence>
<feature type="transmembrane region" description="Helical" evidence="6">
    <location>
        <begin position="74"/>
        <end position="93"/>
    </location>
</feature>
<keyword evidence="4 6" id="KW-1133">Transmembrane helix</keyword>
<evidence type="ECO:0000256" key="5">
    <source>
        <dbReference type="ARBA" id="ARBA00023136"/>
    </source>
</evidence>
<dbReference type="EMBL" id="MN079083">
    <property type="protein sequence ID" value="QEA04385.1"/>
    <property type="molecule type" value="Genomic_DNA"/>
</dbReference>
<organism evidence="7">
    <name type="scientific">uncultured organism</name>
    <dbReference type="NCBI Taxonomy" id="155900"/>
    <lineage>
        <taxon>unclassified sequences</taxon>
        <taxon>environmental samples</taxon>
    </lineage>
</organism>
<reference evidence="7" key="1">
    <citation type="submission" date="2019-06" db="EMBL/GenBank/DDBJ databases">
        <authorList>
            <person name="Murdoch R.W."/>
            <person name="Fathepure B."/>
        </authorList>
    </citation>
    <scope>NUCLEOTIDE SEQUENCE</scope>
</reference>
<dbReference type="AlphaFoldDB" id="A0A5B8RC75"/>
<sequence length="291" mass="30978">MEMGQVFFVVWRESVEAILVVGIVYAWLRHHPSGRIGLRYLWSGVAAGLVIATGLAAGLMGMGSLLSGSAQETFQTVMVLVASGLIVQMVIWMRRHGAGLSRELRESVDQSIATSQYTGIAVLVAIAVAREGAETVVFLYGIGAASISMGNGGTFALYALAGFGVALVTFYILQLGSRVFSWRHFFRVSEALLLLLAGSLLVSGVDRLIGMGWLPAGMDPVWSTPGLLDDSTRFGGLVAALTGYRAYPALTDVIALAAFWVIVVALLRWSGRRPPRRTATAGEQQPSTAAS</sequence>
<comment type="subcellular location">
    <subcellularLocation>
        <location evidence="1">Membrane</location>
        <topology evidence="1">Multi-pass membrane protein</topology>
    </subcellularLocation>
</comment>
<dbReference type="Pfam" id="PF03239">
    <property type="entry name" value="FTR1"/>
    <property type="match status" value="1"/>
</dbReference>
<feature type="transmembrane region" description="Helical" evidence="6">
    <location>
        <begin position="246"/>
        <end position="267"/>
    </location>
</feature>
<comment type="similarity">
    <text evidence="2">Belongs to the oxidase-dependent Fe transporter (OFeT) (TC 9.A.10.1) family.</text>
</comment>
<proteinExistence type="inferred from homology"/>
<dbReference type="PANTHER" id="PTHR31632:SF2">
    <property type="entry name" value="PLASMA MEMBRANE IRON PERMEASE"/>
    <property type="match status" value="1"/>
</dbReference>
<dbReference type="GO" id="GO:0015093">
    <property type="term" value="F:ferrous iron transmembrane transporter activity"/>
    <property type="evidence" value="ECO:0007669"/>
    <property type="project" value="TreeGrafter"/>
</dbReference>
<dbReference type="GO" id="GO:0033573">
    <property type="term" value="C:high-affinity iron permease complex"/>
    <property type="evidence" value="ECO:0007669"/>
    <property type="project" value="InterPro"/>
</dbReference>
<evidence type="ECO:0000256" key="4">
    <source>
        <dbReference type="ARBA" id="ARBA00022989"/>
    </source>
</evidence>
<evidence type="ECO:0000256" key="6">
    <source>
        <dbReference type="SAM" id="Phobius"/>
    </source>
</evidence>
<evidence type="ECO:0000313" key="7">
    <source>
        <dbReference type="EMBL" id="QEA04385.1"/>
    </source>
</evidence>
<feature type="transmembrane region" description="Helical" evidence="6">
    <location>
        <begin position="40"/>
        <end position="62"/>
    </location>
</feature>
<evidence type="ECO:0000256" key="3">
    <source>
        <dbReference type="ARBA" id="ARBA00022692"/>
    </source>
</evidence>
<keyword evidence="3 6" id="KW-0812">Transmembrane</keyword>
<dbReference type="InterPro" id="IPR004923">
    <property type="entry name" value="FTR1/Fip1/EfeU"/>
</dbReference>
<accession>A0A5B8RC75</accession>
<feature type="transmembrane region" description="Helical" evidence="6">
    <location>
        <begin position="155"/>
        <end position="173"/>
    </location>
</feature>
<feature type="transmembrane region" description="Helical" evidence="6">
    <location>
        <begin position="6"/>
        <end position="28"/>
    </location>
</feature>
<feature type="transmembrane region" description="Helical" evidence="6">
    <location>
        <begin position="120"/>
        <end position="143"/>
    </location>
</feature>
<evidence type="ECO:0000256" key="1">
    <source>
        <dbReference type="ARBA" id="ARBA00004141"/>
    </source>
</evidence>
<gene>
    <name evidence="7" type="primary">efeU</name>
    <name evidence="7" type="ORF">KBTEX_00693</name>
</gene>
<name>A0A5B8RC75_9ZZZZ</name>